<gene>
    <name evidence="10" type="ORF">Sradi_5113700</name>
</gene>
<dbReference type="InterPro" id="IPR041373">
    <property type="entry name" value="RT_RNaseH"/>
</dbReference>
<dbReference type="Pfam" id="PF17917">
    <property type="entry name" value="RT_RNaseH"/>
    <property type="match status" value="1"/>
</dbReference>
<protein>
    <recommendedName>
        <fullName evidence="1">RNA-directed DNA polymerase</fullName>
        <ecNumber evidence="1">2.7.7.49</ecNumber>
    </recommendedName>
</protein>
<dbReference type="InterPro" id="IPR053134">
    <property type="entry name" value="RNA-dir_DNA_polymerase"/>
</dbReference>
<feature type="domain" description="Reverse transcriptase" evidence="8">
    <location>
        <begin position="227"/>
        <end position="351"/>
    </location>
</feature>
<keyword evidence="7 10" id="KW-0695">RNA-directed DNA polymerase</keyword>
<dbReference type="GO" id="GO:0004519">
    <property type="term" value="F:endonuclease activity"/>
    <property type="evidence" value="ECO:0007669"/>
    <property type="project" value="UniProtKB-KW"/>
</dbReference>
<dbReference type="Gene3D" id="2.40.70.10">
    <property type="entry name" value="Acid Proteases"/>
    <property type="match status" value="1"/>
</dbReference>
<dbReference type="InterPro" id="IPR000477">
    <property type="entry name" value="RT_dom"/>
</dbReference>
<dbReference type="InterPro" id="IPR021109">
    <property type="entry name" value="Peptidase_aspartic_dom_sf"/>
</dbReference>
<keyword evidence="4" id="KW-0540">Nuclease</keyword>
<dbReference type="InterPro" id="IPR043128">
    <property type="entry name" value="Rev_trsase/Diguanyl_cyclase"/>
</dbReference>
<accession>A0AAW2M1R2</accession>
<reference evidence="10" key="2">
    <citation type="journal article" date="2024" name="Plant">
        <title>Genomic evolution and insights into agronomic trait innovations of Sesamum species.</title>
        <authorList>
            <person name="Miao H."/>
            <person name="Wang L."/>
            <person name="Qu L."/>
            <person name="Liu H."/>
            <person name="Sun Y."/>
            <person name="Le M."/>
            <person name="Wang Q."/>
            <person name="Wei S."/>
            <person name="Zheng Y."/>
            <person name="Lin W."/>
            <person name="Duan Y."/>
            <person name="Cao H."/>
            <person name="Xiong S."/>
            <person name="Wang X."/>
            <person name="Wei L."/>
            <person name="Li C."/>
            <person name="Ma Q."/>
            <person name="Ju M."/>
            <person name="Zhao R."/>
            <person name="Li G."/>
            <person name="Mu C."/>
            <person name="Tian Q."/>
            <person name="Mei H."/>
            <person name="Zhang T."/>
            <person name="Gao T."/>
            <person name="Zhang H."/>
        </authorList>
    </citation>
    <scope>NUCLEOTIDE SEQUENCE</scope>
    <source>
        <strain evidence="10">G02</strain>
    </source>
</reference>
<evidence type="ECO:0000256" key="5">
    <source>
        <dbReference type="ARBA" id="ARBA00022759"/>
    </source>
</evidence>
<evidence type="ECO:0000256" key="4">
    <source>
        <dbReference type="ARBA" id="ARBA00022722"/>
    </source>
</evidence>
<dbReference type="CDD" id="cd00303">
    <property type="entry name" value="retropepsin_like"/>
    <property type="match status" value="1"/>
</dbReference>
<proteinExistence type="predicted"/>
<dbReference type="EC" id="2.7.7.49" evidence="1"/>
<feature type="domain" description="Reverse transcriptase RNase H-like" evidence="9">
    <location>
        <begin position="362"/>
        <end position="439"/>
    </location>
</feature>
<sequence length="473" mass="53269">MRDCPKRGKLNALVAEADDDDEGRPSRVNTLQLLGAMQESLLYVQVQVNGKVVMSMLHTGATHNFLADREIQNLGLTLTQHSSRIKAVNSKVKSIQGVACVDLKMGSWTGNCNMIVVPLDDFDVILRMDFMLLAHAMIIPYLSGLFIANANCTSFVQGTYLQDSVRSAEKKDTLLSALQEVPDEVVEVLEEFNDVFSPKLPKRVGRVVEAVGCAVGGTIWFRVLFQRKQDSMLRMCVDYRALNKVTIKNKYPIPNVMDCFDKLTKAKYYTKIDLGSGYWQVRVARGDEPKTTCVTQYSSFKFLVMPFGLTNAPTTFCNLMNNVLYEFLDRFVVVYLDDIVVYSESLTSLEAFDGCISKVARIRVVCQEREIALGGVLVQDKHPVAFESRKLKDGELRYSIHEKEMIIVVHCLDAWRQYLLGTKFIVLTDNVANTYLKCNGSCPRNRPVGRNFWGSSTLTGCTGQTSTMMWQMH</sequence>
<keyword evidence="3" id="KW-0548">Nucleotidyltransferase</keyword>
<dbReference type="Gene3D" id="3.30.70.270">
    <property type="match status" value="1"/>
</dbReference>
<evidence type="ECO:0000259" key="8">
    <source>
        <dbReference type="Pfam" id="PF00078"/>
    </source>
</evidence>
<dbReference type="Pfam" id="PF00078">
    <property type="entry name" value="RVT_1"/>
    <property type="match status" value="1"/>
</dbReference>
<keyword evidence="5" id="KW-0255">Endonuclease</keyword>
<dbReference type="AlphaFoldDB" id="A0AAW2M1R2"/>
<evidence type="ECO:0000259" key="9">
    <source>
        <dbReference type="Pfam" id="PF17917"/>
    </source>
</evidence>
<evidence type="ECO:0000313" key="10">
    <source>
        <dbReference type="EMBL" id="KAL0325444.1"/>
    </source>
</evidence>
<organism evidence="10">
    <name type="scientific">Sesamum radiatum</name>
    <name type="common">Black benniseed</name>
    <dbReference type="NCBI Taxonomy" id="300843"/>
    <lineage>
        <taxon>Eukaryota</taxon>
        <taxon>Viridiplantae</taxon>
        <taxon>Streptophyta</taxon>
        <taxon>Embryophyta</taxon>
        <taxon>Tracheophyta</taxon>
        <taxon>Spermatophyta</taxon>
        <taxon>Magnoliopsida</taxon>
        <taxon>eudicotyledons</taxon>
        <taxon>Gunneridae</taxon>
        <taxon>Pentapetalae</taxon>
        <taxon>asterids</taxon>
        <taxon>lamiids</taxon>
        <taxon>Lamiales</taxon>
        <taxon>Pedaliaceae</taxon>
        <taxon>Sesamum</taxon>
    </lineage>
</organism>
<dbReference type="Gene3D" id="3.10.10.10">
    <property type="entry name" value="HIV Type 1 Reverse Transcriptase, subunit A, domain 1"/>
    <property type="match status" value="1"/>
</dbReference>
<dbReference type="PANTHER" id="PTHR24559">
    <property type="entry name" value="TRANSPOSON TY3-I GAG-POL POLYPROTEIN"/>
    <property type="match status" value="1"/>
</dbReference>
<reference evidence="10" key="1">
    <citation type="submission" date="2020-06" db="EMBL/GenBank/DDBJ databases">
        <authorList>
            <person name="Li T."/>
            <person name="Hu X."/>
            <person name="Zhang T."/>
            <person name="Song X."/>
            <person name="Zhang H."/>
            <person name="Dai N."/>
            <person name="Sheng W."/>
            <person name="Hou X."/>
            <person name="Wei L."/>
        </authorList>
    </citation>
    <scope>NUCLEOTIDE SEQUENCE</scope>
    <source>
        <strain evidence="10">G02</strain>
        <tissue evidence="10">Leaf</tissue>
    </source>
</reference>
<dbReference type="SUPFAM" id="SSF56672">
    <property type="entry name" value="DNA/RNA polymerases"/>
    <property type="match status" value="1"/>
</dbReference>
<dbReference type="PANTHER" id="PTHR24559:SF443">
    <property type="entry name" value="RNA-DIRECTED DNA POLYMERASE HOMOLOG"/>
    <property type="match status" value="1"/>
</dbReference>
<evidence type="ECO:0000256" key="3">
    <source>
        <dbReference type="ARBA" id="ARBA00022695"/>
    </source>
</evidence>
<evidence type="ECO:0000256" key="1">
    <source>
        <dbReference type="ARBA" id="ARBA00012493"/>
    </source>
</evidence>
<evidence type="ECO:0000256" key="6">
    <source>
        <dbReference type="ARBA" id="ARBA00022801"/>
    </source>
</evidence>
<dbReference type="GO" id="GO:0003964">
    <property type="term" value="F:RNA-directed DNA polymerase activity"/>
    <property type="evidence" value="ECO:0007669"/>
    <property type="project" value="UniProtKB-KW"/>
</dbReference>
<comment type="caution">
    <text evidence="10">The sequence shown here is derived from an EMBL/GenBank/DDBJ whole genome shotgun (WGS) entry which is preliminary data.</text>
</comment>
<dbReference type="SUPFAM" id="SSF50630">
    <property type="entry name" value="Acid proteases"/>
    <property type="match status" value="1"/>
</dbReference>
<dbReference type="CDD" id="cd01647">
    <property type="entry name" value="RT_LTR"/>
    <property type="match status" value="1"/>
</dbReference>
<dbReference type="GO" id="GO:0016787">
    <property type="term" value="F:hydrolase activity"/>
    <property type="evidence" value="ECO:0007669"/>
    <property type="project" value="UniProtKB-KW"/>
</dbReference>
<name>A0AAW2M1R2_SESRA</name>
<keyword evidence="6" id="KW-0378">Hydrolase</keyword>
<keyword evidence="2" id="KW-0808">Transferase</keyword>
<evidence type="ECO:0000256" key="7">
    <source>
        <dbReference type="ARBA" id="ARBA00022918"/>
    </source>
</evidence>
<dbReference type="EMBL" id="JACGWJ010000023">
    <property type="protein sequence ID" value="KAL0325444.1"/>
    <property type="molecule type" value="Genomic_DNA"/>
</dbReference>
<dbReference type="Pfam" id="PF13650">
    <property type="entry name" value="Asp_protease_2"/>
    <property type="match status" value="1"/>
</dbReference>
<dbReference type="InterPro" id="IPR043502">
    <property type="entry name" value="DNA/RNA_pol_sf"/>
</dbReference>
<evidence type="ECO:0000256" key="2">
    <source>
        <dbReference type="ARBA" id="ARBA00022679"/>
    </source>
</evidence>